<dbReference type="AlphaFoldDB" id="A0A803N2I7"/>
<protein>
    <submittedName>
        <fullName evidence="2">Uncharacterized protein</fullName>
    </submittedName>
</protein>
<reference evidence="2" key="2">
    <citation type="submission" date="2021-03" db="UniProtKB">
        <authorList>
            <consortium name="EnsemblPlants"/>
        </authorList>
    </citation>
    <scope>IDENTIFICATION</scope>
</reference>
<keyword evidence="3" id="KW-1185">Reference proteome</keyword>
<evidence type="ECO:0000256" key="1">
    <source>
        <dbReference type="SAM" id="MobiDB-lite"/>
    </source>
</evidence>
<dbReference type="EnsemblPlants" id="AUR62039340-RA">
    <property type="protein sequence ID" value="AUR62039340-RA:cds"/>
    <property type="gene ID" value="AUR62039340"/>
</dbReference>
<feature type="compositionally biased region" description="Basic and acidic residues" evidence="1">
    <location>
        <begin position="111"/>
        <end position="144"/>
    </location>
</feature>
<reference evidence="2" key="1">
    <citation type="journal article" date="2017" name="Nature">
        <title>The genome of Chenopodium quinoa.</title>
        <authorList>
            <person name="Jarvis D.E."/>
            <person name="Ho Y.S."/>
            <person name="Lightfoot D.J."/>
            <person name="Schmoeckel S.M."/>
            <person name="Li B."/>
            <person name="Borm T.J.A."/>
            <person name="Ohyanagi H."/>
            <person name="Mineta K."/>
            <person name="Michell C.T."/>
            <person name="Saber N."/>
            <person name="Kharbatia N.M."/>
            <person name="Rupper R.R."/>
            <person name="Sharp A.R."/>
            <person name="Dally N."/>
            <person name="Boughton B.A."/>
            <person name="Woo Y.H."/>
            <person name="Gao G."/>
            <person name="Schijlen E.G.W.M."/>
            <person name="Guo X."/>
            <person name="Momin A.A."/>
            <person name="Negrao S."/>
            <person name="Al-Babili S."/>
            <person name="Gehring C."/>
            <person name="Roessner U."/>
            <person name="Jung C."/>
            <person name="Murphy K."/>
            <person name="Arold S.T."/>
            <person name="Gojobori T."/>
            <person name="van der Linden C.G."/>
            <person name="van Loo E.N."/>
            <person name="Jellen E.N."/>
            <person name="Maughan P.J."/>
            <person name="Tester M."/>
        </authorList>
    </citation>
    <scope>NUCLEOTIDE SEQUENCE [LARGE SCALE GENOMIC DNA]</scope>
    <source>
        <strain evidence="2">cv. PI 614886</strain>
    </source>
</reference>
<name>A0A803N2I7_CHEQI</name>
<evidence type="ECO:0000313" key="3">
    <source>
        <dbReference type="Proteomes" id="UP000596660"/>
    </source>
</evidence>
<evidence type="ECO:0000313" key="2">
    <source>
        <dbReference type="EnsemblPlants" id="AUR62039340-RA:cds"/>
    </source>
</evidence>
<accession>A0A803N2I7</accession>
<organism evidence="2 3">
    <name type="scientific">Chenopodium quinoa</name>
    <name type="common">Quinoa</name>
    <dbReference type="NCBI Taxonomy" id="63459"/>
    <lineage>
        <taxon>Eukaryota</taxon>
        <taxon>Viridiplantae</taxon>
        <taxon>Streptophyta</taxon>
        <taxon>Embryophyta</taxon>
        <taxon>Tracheophyta</taxon>
        <taxon>Spermatophyta</taxon>
        <taxon>Magnoliopsida</taxon>
        <taxon>eudicotyledons</taxon>
        <taxon>Gunneridae</taxon>
        <taxon>Pentapetalae</taxon>
        <taxon>Caryophyllales</taxon>
        <taxon>Chenopodiaceae</taxon>
        <taxon>Chenopodioideae</taxon>
        <taxon>Atripliceae</taxon>
        <taxon>Chenopodium</taxon>
    </lineage>
</organism>
<dbReference type="Proteomes" id="UP000596660">
    <property type="component" value="Unplaced"/>
</dbReference>
<proteinExistence type="predicted"/>
<sequence length="289" mass="33553">MVKKHHNITQRTKKNKKWKKIREEMEDLKIASFIEEQMLSPKSLIEQLKQQSELRRKFFRFDWGYKSKFREGELKPRMIGDLLYAILAKYLGILLKLKLQEKRNAARKKKPEWVQKKPSKKITEEHKDVEQEKEGSREEKEQHEYNGFQTRGKTAKWTPCTVSRVQVHNTFAVLAEEQTKVENDKMEALVNYTAEGGEPSGQPYTTAEVKATIFYIDETKAPGPVLMDLGVDSLRMLGVRIVKVVSGMENFKFHLRCKAMGLTHHLCLAHDLILCCKGDVDSIKLMMKG</sequence>
<dbReference type="Gramene" id="AUR62039340-RA">
    <property type="protein sequence ID" value="AUR62039340-RA:cds"/>
    <property type="gene ID" value="AUR62039340"/>
</dbReference>
<feature type="region of interest" description="Disordered" evidence="1">
    <location>
        <begin position="107"/>
        <end position="147"/>
    </location>
</feature>